<gene>
    <name evidence="2" type="ORF">SAMN05444373_10316</name>
</gene>
<dbReference type="Proteomes" id="UP000324781">
    <property type="component" value="Unassembled WGS sequence"/>
</dbReference>
<keyword evidence="2" id="KW-0808">Transferase</keyword>
<evidence type="ECO:0000313" key="3">
    <source>
        <dbReference type="Proteomes" id="UP000324781"/>
    </source>
</evidence>
<dbReference type="Pfam" id="PF13420">
    <property type="entry name" value="Acetyltransf_4"/>
    <property type="match status" value="1"/>
</dbReference>
<dbReference type="PROSITE" id="PS51186">
    <property type="entry name" value="GNAT"/>
    <property type="match status" value="1"/>
</dbReference>
<dbReference type="CDD" id="cd04301">
    <property type="entry name" value="NAT_SF"/>
    <property type="match status" value="1"/>
</dbReference>
<dbReference type="SUPFAM" id="SSF55729">
    <property type="entry name" value="Acyl-CoA N-acyltransferases (Nat)"/>
    <property type="match status" value="1"/>
</dbReference>
<dbReference type="InterPro" id="IPR016181">
    <property type="entry name" value="Acyl_CoA_acyltransferase"/>
</dbReference>
<dbReference type="RefSeq" id="WP_149678952.1">
    <property type="nucleotide sequence ID" value="NZ_FQZP01000031.1"/>
</dbReference>
<feature type="domain" description="N-acetyltransferase" evidence="1">
    <location>
        <begin position="1"/>
        <end position="158"/>
    </location>
</feature>
<dbReference type="PANTHER" id="PTHR43072">
    <property type="entry name" value="N-ACETYLTRANSFERASE"/>
    <property type="match status" value="1"/>
</dbReference>
<protein>
    <submittedName>
        <fullName evidence="2">Phosphinothricin acetyltransferase</fullName>
    </submittedName>
</protein>
<accession>A0A1M6HB65</accession>
<dbReference type="InterPro" id="IPR000182">
    <property type="entry name" value="GNAT_dom"/>
</dbReference>
<dbReference type="Gene3D" id="3.40.630.30">
    <property type="match status" value="1"/>
</dbReference>
<sequence length="182" mass="20991">MIIREVNLNDAGALSEIYKYYVDNTCYTFEYIAPSAREFAGRIEEVKEKFPFFVCEDNGEIIGYAYAHKFKERKAYQWVCETSIYVKHGSTQKGAGKLLYENLLPALKKQGFVKAIAVLGCPNEGSEIFHRKMGFSLAATLPNVGFKHGAWHDIKYYVLELNPYRDNMPEPLEYHQIRQNTI</sequence>
<evidence type="ECO:0000313" key="2">
    <source>
        <dbReference type="EMBL" id="SHJ19452.1"/>
    </source>
</evidence>
<dbReference type="EMBL" id="FQZP01000031">
    <property type="protein sequence ID" value="SHJ19452.1"/>
    <property type="molecule type" value="Genomic_DNA"/>
</dbReference>
<dbReference type="PANTHER" id="PTHR43072:SF8">
    <property type="entry name" value="ACYLTRANSFERASE FABY-RELATED"/>
    <property type="match status" value="1"/>
</dbReference>
<dbReference type="AlphaFoldDB" id="A0A1M6HB65"/>
<evidence type="ECO:0000259" key="1">
    <source>
        <dbReference type="PROSITE" id="PS51186"/>
    </source>
</evidence>
<dbReference type="OrthoDB" id="9798006at2"/>
<name>A0A1M6HB65_9FIRM</name>
<proteinExistence type="predicted"/>
<dbReference type="GO" id="GO:0016747">
    <property type="term" value="F:acyltransferase activity, transferring groups other than amino-acyl groups"/>
    <property type="evidence" value="ECO:0007669"/>
    <property type="project" value="InterPro"/>
</dbReference>
<keyword evidence="3" id="KW-1185">Reference proteome</keyword>
<organism evidence="2 3">
    <name type="scientific">Thermoclostridium caenicola</name>
    <dbReference type="NCBI Taxonomy" id="659425"/>
    <lineage>
        <taxon>Bacteria</taxon>
        <taxon>Bacillati</taxon>
        <taxon>Bacillota</taxon>
        <taxon>Clostridia</taxon>
        <taxon>Eubacteriales</taxon>
        <taxon>Oscillospiraceae</taxon>
        <taxon>Thermoclostridium</taxon>
    </lineage>
</organism>
<reference evidence="2 3" key="1">
    <citation type="submission" date="2016-11" db="EMBL/GenBank/DDBJ databases">
        <authorList>
            <person name="Varghese N."/>
            <person name="Submissions S."/>
        </authorList>
    </citation>
    <scope>NUCLEOTIDE SEQUENCE [LARGE SCALE GENOMIC DNA]</scope>
    <source>
        <strain evidence="2 3">DSM 19027</strain>
    </source>
</reference>